<protein>
    <submittedName>
        <fullName evidence="2">Uncharacterized protein</fullName>
    </submittedName>
</protein>
<gene>
    <name evidence="2" type="ORF">EVAR_99931_1</name>
</gene>
<dbReference type="STRING" id="151549.A0A4C1YX46"/>
<proteinExistence type="predicted"/>
<dbReference type="Proteomes" id="UP000299102">
    <property type="component" value="Unassembled WGS sequence"/>
</dbReference>
<organism evidence="2 3">
    <name type="scientific">Eumeta variegata</name>
    <name type="common">Bagworm moth</name>
    <name type="synonym">Eumeta japonica</name>
    <dbReference type="NCBI Taxonomy" id="151549"/>
    <lineage>
        <taxon>Eukaryota</taxon>
        <taxon>Metazoa</taxon>
        <taxon>Ecdysozoa</taxon>
        <taxon>Arthropoda</taxon>
        <taxon>Hexapoda</taxon>
        <taxon>Insecta</taxon>
        <taxon>Pterygota</taxon>
        <taxon>Neoptera</taxon>
        <taxon>Endopterygota</taxon>
        <taxon>Lepidoptera</taxon>
        <taxon>Glossata</taxon>
        <taxon>Ditrysia</taxon>
        <taxon>Tineoidea</taxon>
        <taxon>Psychidae</taxon>
        <taxon>Oiketicinae</taxon>
        <taxon>Eumeta</taxon>
    </lineage>
</organism>
<name>A0A4C1YX46_EUMVA</name>
<evidence type="ECO:0000313" key="3">
    <source>
        <dbReference type="Proteomes" id="UP000299102"/>
    </source>
</evidence>
<keyword evidence="3" id="KW-1185">Reference proteome</keyword>
<reference evidence="2 3" key="1">
    <citation type="journal article" date="2019" name="Commun. Biol.">
        <title>The bagworm genome reveals a unique fibroin gene that provides high tensile strength.</title>
        <authorList>
            <person name="Kono N."/>
            <person name="Nakamura H."/>
            <person name="Ohtoshi R."/>
            <person name="Tomita M."/>
            <person name="Numata K."/>
            <person name="Arakawa K."/>
        </authorList>
    </citation>
    <scope>NUCLEOTIDE SEQUENCE [LARGE SCALE GENOMIC DNA]</scope>
</reference>
<sequence>MVNLIALLKKYCHYYYESDTEPCIVKVVEDAFTDQILTDPAQASFINFVAGIKKNNILPGVKLLLLIIMPKLYKALIEKDITLIYIHLKLLSGCYSIEELLEYRTPLLAMLGQTLDVLRWNILTFDWAGPATLQEAIALQNTIFNTYQDNIPDKDVNWLKQKLNNLQPMNMYYYKEVWKPPGNNFIEIVSGEKEMEKKDLILLLSKNEYLKPPLSDSRVENALDKVIEIANLHNTEEMEAVEPILLSLFSYIAERKQDYMLSVIWLSGREKSRFPPSLAPLGPAVSAPLRVDGRSRHVFHDRVNGRVSSLRRPRIASLRARRRGGALCDSFGTTVRVLAFSTMEDGSPCHLGAGGVPKTKVTHALIKDIATKALYDMGYECPEKDLDKFVRTATPASSRASSSTSTPATSQTSTSNSSRPHSPSKGNKRRAS</sequence>
<accession>A0A4C1YX46</accession>
<dbReference type="OrthoDB" id="6588253at2759"/>
<feature type="region of interest" description="Disordered" evidence="1">
    <location>
        <begin position="390"/>
        <end position="432"/>
    </location>
</feature>
<evidence type="ECO:0000256" key="1">
    <source>
        <dbReference type="SAM" id="MobiDB-lite"/>
    </source>
</evidence>
<comment type="caution">
    <text evidence="2">The sequence shown here is derived from an EMBL/GenBank/DDBJ whole genome shotgun (WGS) entry which is preliminary data.</text>
</comment>
<feature type="compositionally biased region" description="Low complexity" evidence="1">
    <location>
        <begin position="391"/>
        <end position="424"/>
    </location>
</feature>
<dbReference type="AlphaFoldDB" id="A0A4C1YX46"/>
<evidence type="ECO:0000313" key="2">
    <source>
        <dbReference type="EMBL" id="GBP80836.1"/>
    </source>
</evidence>
<dbReference type="EMBL" id="BGZK01001484">
    <property type="protein sequence ID" value="GBP80836.1"/>
    <property type="molecule type" value="Genomic_DNA"/>
</dbReference>